<dbReference type="FunFam" id="3.40.50.980:FF:000001">
    <property type="entry name" value="Non-ribosomal peptide synthetase"/>
    <property type="match status" value="1"/>
</dbReference>
<keyword evidence="4" id="KW-1185">Reference proteome</keyword>
<dbReference type="Proteomes" id="UP000198781">
    <property type="component" value="Unassembled WGS sequence"/>
</dbReference>
<dbReference type="Gene3D" id="3.30.559.10">
    <property type="entry name" value="Chloramphenicol acetyltransferase-like domain"/>
    <property type="match status" value="1"/>
</dbReference>
<accession>A0A1G7FJE2</accession>
<reference evidence="3 4" key="1">
    <citation type="submission" date="2016-10" db="EMBL/GenBank/DDBJ databases">
        <authorList>
            <person name="de Groot N.N."/>
        </authorList>
    </citation>
    <scope>NUCLEOTIDE SEQUENCE [LARGE SCALE GENOMIC DNA]</scope>
    <source>
        <strain evidence="3 4">DSM 16619</strain>
    </source>
</reference>
<dbReference type="STRING" id="187868.SAMN05192589_1321"/>
<feature type="non-terminal residue" evidence="3">
    <location>
        <position position="723"/>
    </location>
</feature>
<dbReference type="InterPro" id="IPR001242">
    <property type="entry name" value="Condensation_dom"/>
</dbReference>
<name>A0A1G7FJE2_9BURK</name>
<evidence type="ECO:0000259" key="2">
    <source>
        <dbReference type="Pfam" id="PF00668"/>
    </source>
</evidence>
<dbReference type="OrthoDB" id="6297021at2"/>
<evidence type="ECO:0000259" key="1">
    <source>
        <dbReference type="Pfam" id="PF00501"/>
    </source>
</evidence>
<proteinExistence type="predicted"/>
<dbReference type="PANTHER" id="PTHR45398">
    <property type="match status" value="1"/>
</dbReference>
<organism evidence="3 4">
    <name type="scientific">Paracidovorax valerianellae</name>
    <dbReference type="NCBI Taxonomy" id="187868"/>
    <lineage>
        <taxon>Bacteria</taxon>
        <taxon>Pseudomonadati</taxon>
        <taxon>Pseudomonadota</taxon>
        <taxon>Betaproteobacteria</taxon>
        <taxon>Burkholderiales</taxon>
        <taxon>Comamonadaceae</taxon>
        <taxon>Paracidovorax</taxon>
    </lineage>
</organism>
<dbReference type="InterPro" id="IPR000873">
    <property type="entry name" value="AMP-dep_synth/lig_dom"/>
</dbReference>
<dbReference type="InterPro" id="IPR023213">
    <property type="entry name" value="CAT-like_dom_sf"/>
</dbReference>
<dbReference type="EMBL" id="FMZC01000032">
    <property type="protein sequence ID" value="SDE76026.1"/>
    <property type="molecule type" value="Genomic_DNA"/>
</dbReference>
<sequence>MPETQDLSARRAGLTPEQRAQLQQRLRGAAQAVASAVPLPQAIVGRSAPGRTALSAAQQRMWFLWQLDPTSTAYHVSGGLRLDGAVNQAALVASLHALVERHESLRTVFAEAADGSAEQCVQPAGRMDLPSLDLRGMPPDAQEARRSDAVQKLRGTPFDLSTGPLMRVLLIQRDELAYELLVVMHHIISDGWSVQVILDELAVQYAARVRGQVPVLQPLPIQYTDYAAWQAQWLASGEGDRQLAWWRAKLGQEQPALSLPTDRPRRGDGRYRAAQHRMVLPESLVLTLRRAAQGKGATLFMALLSGFHALLHRYTGQADVRVGVPVANRNRTETVGVVGFFVNTQVLRARLDGRLDGAALLEQTRDTAIGAQTHQELPFEHLVAAMRPERSLSTSPLFQVMFNHLRRDHRSLADWPGVTVGRLDFDEEAAQFELTLQTCETGAGQVEAAFIYAAELFEAQTMERMAGHYIALLQALAEHPDQLVGEVPLLGQAEQAQLAAWGDNRQGHGAPVPVHELFERQALAQPQAPALVFGEEHLSYGELNARANRLAHRLVRLGVRPETRVGILVERSTEMVVGLLGILKAGGAYVPLDPEYPPERLAYMVQDSGIALLLTQSHLSGAIPPASGLDVLALDTLQLSDEPEHDPKVPLHAENLAYVIYTSGSTGRPKGAAVRHGALHSCMAWMQQTYALNASDTVLHKAPFGFDVSVWETFWPLTTGVRL</sequence>
<dbReference type="InterPro" id="IPR020845">
    <property type="entry name" value="AMP-binding_CS"/>
</dbReference>
<dbReference type="Gene3D" id="3.40.50.980">
    <property type="match status" value="2"/>
</dbReference>
<dbReference type="GO" id="GO:0003824">
    <property type="term" value="F:catalytic activity"/>
    <property type="evidence" value="ECO:0007669"/>
    <property type="project" value="InterPro"/>
</dbReference>
<evidence type="ECO:0000313" key="3">
    <source>
        <dbReference type="EMBL" id="SDE76026.1"/>
    </source>
</evidence>
<feature type="domain" description="AMP-dependent synthetase/ligase" evidence="1">
    <location>
        <begin position="518"/>
        <end position="722"/>
    </location>
</feature>
<dbReference type="PROSITE" id="PS00455">
    <property type="entry name" value="AMP_BINDING"/>
    <property type="match status" value="1"/>
</dbReference>
<dbReference type="RefSeq" id="WP_139160526.1">
    <property type="nucleotide sequence ID" value="NZ_FMZC01000032.1"/>
</dbReference>
<dbReference type="CDD" id="cd19531">
    <property type="entry name" value="LCL_NRPS-like"/>
    <property type="match status" value="1"/>
</dbReference>
<dbReference type="Pfam" id="PF00668">
    <property type="entry name" value="Condensation"/>
    <property type="match status" value="1"/>
</dbReference>
<dbReference type="FunFam" id="3.30.559.10:FF:000012">
    <property type="entry name" value="Non-ribosomal peptide synthetase"/>
    <property type="match status" value="1"/>
</dbReference>
<dbReference type="Gene3D" id="3.30.559.30">
    <property type="entry name" value="Nonribosomal peptide synthetase, condensation domain"/>
    <property type="match status" value="1"/>
</dbReference>
<dbReference type="SUPFAM" id="SSF52777">
    <property type="entry name" value="CoA-dependent acyltransferases"/>
    <property type="match status" value="2"/>
</dbReference>
<dbReference type="Pfam" id="PF00501">
    <property type="entry name" value="AMP-binding"/>
    <property type="match status" value="1"/>
</dbReference>
<protein>
    <submittedName>
        <fullName evidence="3">HxxPF-repeated domain-containing protein</fullName>
    </submittedName>
</protein>
<dbReference type="PANTHER" id="PTHR45398:SF1">
    <property type="entry name" value="ENZYME, PUTATIVE (JCVI)-RELATED"/>
    <property type="match status" value="1"/>
</dbReference>
<feature type="domain" description="Condensation" evidence="2">
    <location>
        <begin position="52"/>
        <end position="498"/>
    </location>
</feature>
<dbReference type="SUPFAM" id="SSF56801">
    <property type="entry name" value="Acetyl-CoA synthetase-like"/>
    <property type="match status" value="1"/>
</dbReference>
<evidence type="ECO:0000313" key="4">
    <source>
        <dbReference type="Proteomes" id="UP000198781"/>
    </source>
</evidence>
<dbReference type="AlphaFoldDB" id="A0A1G7FJE2"/>
<gene>
    <name evidence="3" type="ORF">SAMN05192589_1321</name>
</gene>